<dbReference type="SUPFAM" id="SSF58104">
    <property type="entry name" value="Methyl-accepting chemotaxis protein (MCP) signaling domain"/>
    <property type="match status" value="1"/>
</dbReference>
<sequence>MQKLFSKLSLTTKLAAIIIMINLVGLGAITYHGWRSEIDSSLEGAEQAWTITTQQMANIAAGGVKWNKAEAVQGAYALYRDESQGALIYFSAVNGSGAAVDSWARDGAITVEAGNAAATALISKAPENAAADETAGGPGTVTVVVPLPAGKNGKPGGYVTTIWSTGTILAAAEAHSLMLVGSQSAVIAIVIGTFLVAMRGLVGKPLTALSTRIGQLQNGDLASPVAHGDRGDEIGVIARALDVFRREAEDKILREDAARRQAMAMEEERLRGARQIEEGANRQSQAIAKLGEALERLASGDFAVSLPEIGADFENLRYDFNRMVAAVSAAISEIGSSAMSVEAGATEIAHSTNDLSRRTEQQAAALEQTAAALDEITATVRNSSLRANEAGTLVTNAKRGAANSAAVVAKAVGAMDRIQNSSSQIGQIIGVIDEIAFQTNLLALNAGVEAARAGEAGKGFAVVAQEVRELAQRSATAAKEIKDLVGASHTEVASGVALVNETGNALRTIETEINKITESIQAIVLSSDEQSGGLQEINSAINQMDQGTQQNAAMVEETNAACQELTSQSRRLREAVNRFKYDGQHSSAVPAAAGIAKPASPVRSAAPARSAIHEIRGNAAVAARTGEWEEF</sequence>
<evidence type="ECO:0000313" key="9">
    <source>
        <dbReference type="Proteomes" id="UP000217211"/>
    </source>
</evidence>
<keyword evidence="4" id="KW-0807">Transducer</keyword>
<feature type="transmembrane region" description="Helical" evidence="5">
    <location>
        <begin position="12"/>
        <end position="34"/>
    </location>
</feature>
<dbReference type="GO" id="GO:0004888">
    <property type="term" value="F:transmembrane signaling receptor activity"/>
    <property type="evidence" value="ECO:0007669"/>
    <property type="project" value="InterPro"/>
</dbReference>
<dbReference type="EMBL" id="CP023067">
    <property type="protein sequence ID" value="ASY62383.1"/>
    <property type="molecule type" value="Genomic_DNA"/>
</dbReference>
<dbReference type="SMART" id="SM00304">
    <property type="entry name" value="HAMP"/>
    <property type="match status" value="2"/>
</dbReference>
<feature type="domain" description="HAMP" evidence="7">
    <location>
        <begin position="200"/>
        <end position="253"/>
    </location>
</feature>
<dbReference type="Pfam" id="PF00015">
    <property type="entry name" value="MCPsignal"/>
    <property type="match status" value="1"/>
</dbReference>
<reference evidence="8 9" key="1">
    <citation type="submission" date="2017-08" db="EMBL/GenBank/DDBJ databases">
        <title>Multipartite genome sequences of Sinorhizobium species nodulating soybeans.</title>
        <authorList>
            <person name="Tian C.F."/>
        </authorList>
    </citation>
    <scope>NUCLEOTIDE SEQUENCE [LARGE SCALE GENOMIC DNA]</scope>
    <source>
        <strain evidence="8 9">CCBAU 05684</strain>
    </source>
</reference>
<gene>
    <name evidence="8" type="ORF">SJ05684_c09210</name>
</gene>
<dbReference type="GO" id="GO:0006935">
    <property type="term" value="P:chemotaxis"/>
    <property type="evidence" value="ECO:0007669"/>
    <property type="project" value="UniProtKB-KW"/>
</dbReference>
<comment type="subcellular location">
    <subcellularLocation>
        <location evidence="1">Membrane</location>
    </subcellularLocation>
</comment>
<dbReference type="Gene3D" id="1.10.287.950">
    <property type="entry name" value="Methyl-accepting chemotaxis protein"/>
    <property type="match status" value="1"/>
</dbReference>
<feature type="domain" description="Methyl-accepting transducer" evidence="6">
    <location>
        <begin position="337"/>
        <end position="566"/>
    </location>
</feature>
<evidence type="ECO:0000256" key="5">
    <source>
        <dbReference type="SAM" id="Phobius"/>
    </source>
</evidence>
<dbReference type="CDD" id="cd11386">
    <property type="entry name" value="MCP_signal"/>
    <property type="match status" value="1"/>
</dbReference>
<feature type="domain" description="HAMP" evidence="7">
    <location>
        <begin position="281"/>
        <end position="332"/>
    </location>
</feature>
<dbReference type="PANTHER" id="PTHR43531">
    <property type="entry name" value="PROTEIN ICFG"/>
    <property type="match status" value="1"/>
</dbReference>
<name>A0A249P8X1_9HYPH</name>
<keyword evidence="2" id="KW-0145">Chemotaxis</keyword>
<dbReference type="PROSITE" id="PS50111">
    <property type="entry name" value="CHEMOTAXIS_TRANSDUC_2"/>
    <property type="match status" value="1"/>
</dbReference>
<evidence type="ECO:0000259" key="7">
    <source>
        <dbReference type="PROSITE" id="PS50885"/>
    </source>
</evidence>
<keyword evidence="5" id="KW-1133">Transmembrane helix</keyword>
<dbReference type="KEGG" id="esj:SJ05684_c09210"/>
<dbReference type="Pfam" id="PF00672">
    <property type="entry name" value="HAMP"/>
    <property type="match status" value="1"/>
</dbReference>
<dbReference type="Proteomes" id="UP000217211">
    <property type="component" value="Chromosome"/>
</dbReference>
<dbReference type="OrthoDB" id="3378718at2"/>
<dbReference type="STRING" id="716928.GCA_000261485_01936"/>
<evidence type="ECO:0000256" key="4">
    <source>
        <dbReference type="PROSITE-ProRule" id="PRU00284"/>
    </source>
</evidence>
<dbReference type="SUPFAM" id="SSF158472">
    <property type="entry name" value="HAMP domain-like"/>
    <property type="match status" value="1"/>
</dbReference>
<keyword evidence="5" id="KW-0812">Transmembrane</keyword>
<accession>A0A249P8X1</accession>
<dbReference type="InterPro" id="IPR051310">
    <property type="entry name" value="MCP_chemotaxis"/>
</dbReference>
<evidence type="ECO:0000256" key="3">
    <source>
        <dbReference type="ARBA" id="ARBA00029447"/>
    </source>
</evidence>
<dbReference type="SMART" id="SM00283">
    <property type="entry name" value="MA"/>
    <property type="match status" value="1"/>
</dbReference>
<keyword evidence="5" id="KW-0472">Membrane</keyword>
<dbReference type="Gene3D" id="1.10.8.500">
    <property type="entry name" value="HAMP domain in histidine kinase"/>
    <property type="match status" value="1"/>
</dbReference>
<dbReference type="InterPro" id="IPR004090">
    <property type="entry name" value="Chemotax_Me-accpt_rcpt"/>
</dbReference>
<dbReference type="GO" id="GO:0016020">
    <property type="term" value="C:membrane"/>
    <property type="evidence" value="ECO:0007669"/>
    <property type="project" value="UniProtKB-SubCell"/>
</dbReference>
<dbReference type="InterPro" id="IPR004089">
    <property type="entry name" value="MCPsignal_dom"/>
</dbReference>
<evidence type="ECO:0000313" key="8">
    <source>
        <dbReference type="EMBL" id="ASY62383.1"/>
    </source>
</evidence>
<comment type="similarity">
    <text evidence="3">Belongs to the methyl-accepting chemotaxis (MCP) protein family.</text>
</comment>
<dbReference type="PRINTS" id="PR00260">
    <property type="entry name" value="CHEMTRNSDUCR"/>
</dbReference>
<evidence type="ECO:0000256" key="1">
    <source>
        <dbReference type="ARBA" id="ARBA00004370"/>
    </source>
</evidence>
<proteinExistence type="inferred from homology"/>
<keyword evidence="9" id="KW-1185">Reference proteome</keyword>
<dbReference type="eggNOG" id="COG0840">
    <property type="taxonomic scope" value="Bacteria"/>
</dbReference>
<dbReference type="AlphaFoldDB" id="A0A249P8X1"/>
<dbReference type="FunFam" id="1.10.287.950:FF:000001">
    <property type="entry name" value="Methyl-accepting chemotaxis sensory transducer"/>
    <property type="match status" value="1"/>
</dbReference>
<dbReference type="InterPro" id="IPR003660">
    <property type="entry name" value="HAMP_dom"/>
</dbReference>
<dbReference type="RefSeq" id="WP_034854099.1">
    <property type="nucleotide sequence ID" value="NZ_AJQT01000037.1"/>
</dbReference>
<dbReference type="PROSITE" id="PS50885">
    <property type="entry name" value="HAMP"/>
    <property type="match status" value="2"/>
</dbReference>
<evidence type="ECO:0000259" key="6">
    <source>
        <dbReference type="PROSITE" id="PS50111"/>
    </source>
</evidence>
<evidence type="ECO:0000256" key="2">
    <source>
        <dbReference type="ARBA" id="ARBA00022500"/>
    </source>
</evidence>
<organism evidence="8 9">
    <name type="scientific">Sinorhizobium sojae CCBAU 05684</name>
    <dbReference type="NCBI Taxonomy" id="716928"/>
    <lineage>
        <taxon>Bacteria</taxon>
        <taxon>Pseudomonadati</taxon>
        <taxon>Pseudomonadota</taxon>
        <taxon>Alphaproteobacteria</taxon>
        <taxon>Hyphomicrobiales</taxon>
        <taxon>Rhizobiaceae</taxon>
        <taxon>Sinorhizobium/Ensifer group</taxon>
        <taxon>Sinorhizobium</taxon>
    </lineage>
</organism>
<dbReference type="GO" id="GO:0007165">
    <property type="term" value="P:signal transduction"/>
    <property type="evidence" value="ECO:0007669"/>
    <property type="project" value="UniProtKB-KW"/>
</dbReference>
<protein>
    <submittedName>
        <fullName evidence="8">Methyl-accepting chemotaxis protein</fullName>
    </submittedName>
</protein>
<dbReference type="PANTHER" id="PTHR43531:SF11">
    <property type="entry name" value="METHYL-ACCEPTING CHEMOTAXIS PROTEIN 3"/>
    <property type="match status" value="1"/>
</dbReference>